<feature type="transmembrane region" description="Helical" evidence="1">
    <location>
        <begin position="92"/>
        <end position="115"/>
    </location>
</feature>
<evidence type="ECO:0000313" key="3">
    <source>
        <dbReference type="Proteomes" id="UP001054945"/>
    </source>
</evidence>
<dbReference type="AlphaFoldDB" id="A0AAV4NK63"/>
<gene>
    <name evidence="2" type="ORF">CEXT_206531</name>
</gene>
<proteinExistence type="predicted"/>
<keyword evidence="1" id="KW-1133">Transmembrane helix</keyword>
<protein>
    <submittedName>
        <fullName evidence="2">Uncharacterized protein</fullName>
    </submittedName>
</protein>
<sequence>MCCTRRIAIHRNTIFQVRGTMWKYPFSKGTENEQYSLLLPSFIILYLPPGKKREVGEEKRREEKMKFEKVSGNMLGLKLKGTKRLNACSRTALYAFFEIELLLNLFFSVLVNLVLFGYRLRFGERAAEREESIMK</sequence>
<dbReference type="Proteomes" id="UP001054945">
    <property type="component" value="Unassembled WGS sequence"/>
</dbReference>
<keyword evidence="3" id="KW-1185">Reference proteome</keyword>
<comment type="caution">
    <text evidence="2">The sequence shown here is derived from an EMBL/GenBank/DDBJ whole genome shotgun (WGS) entry which is preliminary data.</text>
</comment>
<name>A0AAV4NK63_CAEEX</name>
<accession>A0AAV4NK63</accession>
<organism evidence="2 3">
    <name type="scientific">Caerostris extrusa</name>
    <name type="common">Bark spider</name>
    <name type="synonym">Caerostris bankana</name>
    <dbReference type="NCBI Taxonomy" id="172846"/>
    <lineage>
        <taxon>Eukaryota</taxon>
        <taxon>Metazoa</taxon>
        <taxon>Ecdysozoa</taxon>
        <taxon>Arthropoda</taxon>
        <taxon>Chelicerata</taxon>
        <taxon>Arachnida</taxon>
        <taxon>Araneae</taxon>
        <taxon>Araneomorphae</taxon>
        <taxon>Entelegynae</taxon>
        <taxon>Araneoidea</taxon>
        <taxon>Araneidae</taxon>
        <taxon>Caerostris</taxon>
    </lineage>
</organism>
<reference evidence="2 3" key="1">
    <citation type="submission" date="2021-06" db="EMBL/GenBank/DDBJ databases">
        <title>Caerostris extrusa draft genome.</title>
        <authorList>
            <person name="Kono N."/>
            <person name="Arakawa K."/>
        </authorList>
    </citation>
    <scope>NUCLEOTIDE SEQUENCE [LARGE SCALE GENOMIC DNA]</scope>
</reference>
<evidence type="ECO:0000313" key="2">
    <source>
        <dbReference type="EMBL" id="GIX83879.1"/>
    </source>
</evidence>
<evidence type="ECO:0000256" key="1">
    <source>
        <dbReference type="SAM" id="Phobius"/>
    </source>
</evidence>
<keyword evidence="1" id="KW-0812">Transmembrane</keyword>
<keyword evidence="1" id="KW-0472">Membrane</keyword>
<dbReference type="EMBL" id="BPLR01020913">
    <property type="protein sequence ID" value="GIX83879.1"/>
    <property type="molecule type" value="Genomic_DNA"/>
</dbReference>